<accession>A0ABW3MR00</accession>
<feature type="non-terminal residue" evidence="1">
    <location>
        <position position="66"/>
    </location>
</feature>
<proteinExistence type="predicted"/>
<name>A0ABW3MR00_9PSEU</name>
<evidence type="ECO:0000313" key="1">
    <source>
        <dbReference type="EMBL" id="MFD1052034.1"/>
    </source>
</evidence>
<keyword evidence="2" id="KW-1185">Reference proteome</keyword>
<dbReference type="GO" id="GO:0016853">
    <property type="term" value="F:isomerase activity"/>
    <property type="evidence" value="ECO:0007669"/>
    <property type="project" value="UniProtKB-KW"/>
</dbReference>
<protein>
    <submittedName>
        <fullName evidence="1">Phosphoheptose isomerase</fullName>
    </submittedName>
</protein>
<dbReference type="EMBL" id="JBHTIS010004077">
    <property type="protein sequence ID" value="MFD1052034.1"/>
    <property type="molecule type" value="Genomic_DNA"/>
</dbReference>
<keyword evidence="1" id="KW-0413">Isomerase</keyword>
<evidence type="ECO:0000313" key="2">
    <source>
        <dbReference type="Proteomes" id="UP001597045"/>
    </source>
</evidence>
<comment type="caution">
    <text evidence="1">The sequence shown here is derived from an EMBL/GenBank/DDBJ whole genome shotgun (WGS) entry which is preliminary data.</text>
</comment>
<reference evidence="2" key="1">
    <citation type="journal article" date="2019" name="Int. J. Syst. Evol. Microbiol.">
        <title>The Global Catalogue of Microorganisms (GCM) 10K type strain sequencing project: providing services to taxonomists for standard genome sequencing and annotation.</title>
        <authorList>
            <consortium name="The Broad Institute Genomics Platform"/>
            <consortium name="The Broad Institute Genome Sequencing Center for Infectious Disease"/>
            <person name="Wu L."/>
            <person name="Ma J."/>
        </authorList>
    </citation>
    <scope>NUCLEOTIDE SEQUENCE [LARGE SCALE GENOMIC DNA]</scope>
    <source>
        <strain evidence="2">JCM 31486</strain>
    </source>
</reference>
<dbReference type="Proteomes" id="UP001597045">
    <property type="component" value="Unassembled WGS sequence"/>
</dbReference>
<organism evidence="1 2">
    <name type="scientific">Kibdelosporangium lantanae</name>
    <dbReference type="NCBI Taxonomy" id="1497396"/>
    <lineage>
        <taxon>Bacteria</taxon>
        <taxon>Bacillati</taxon>
        <taxon>Actinomycetota</taxon>
        <taxon>Actinomycetes</taxon>
        <taxon>Pseudonocardiales</taxon>
        <taxon>Pseudonocardiaceae</taxon>
        <taxon>Kibdelosporangium</taxon>
    </lineage>
</organism>
<sequence>MTQDLESLYPFLYAAPSNVDDVMAWVRQSTVDKAHEIIALRASVVARDADRLVACATEMADRFAQG</sequence>
<gene>
    <name evidence="1" type="ORF">ACFQ1S_43935</name>
</gene>